<reference evidence="13 14" key="1">
    <citation type="submission" date="2016-12" db="EMBL/GenBank/DDBJ databases">
        <title>Complete genome sequence of Thauera chlorobenzoica, a Betaproteobacterium degrading haloaromatics anaerobically to CO2 and halides.</title>
        <authorList>
            <person name="Goris T."/>
            <person name="Mergelsberg M."/>
            <person name="Boll M."/>
        </authorList>
    </citation>
    <scope>NUCLEOTIDE SEQUENCE [LARGE SCALE GENOMIC DNA]</scope>
    <source>
        <strain evidence="13 14">3CB1</strain>
    </source>
</reference>
<evidence type="ECO:0000313" key="13">
    <source>
        <dbReference type="EMBL" id="APR03125.1"/>
    </source>
</evidence>
<evidence type="ECO:0000256" key="4">
    <source>
        <dbReference type="ARBA" id="ARBA00016461"/>
    </source>
</evidence>
<dbReference type="KEGG" id="tcl:Tchl_0252"/>
<dbReference type="NCBIfam" id="TIGR03141">
    <property type="entry name" value="cytochro_ccmD"/>
    <property type="match status" value="1"/>
</dbReference>
<gene>
    <name evidence="13" type="ORF">Tchl_0252</name>
</gene>
<protein>
    <recommendedName>
        <fullName evidence="4 12">Heme exporter protein D</fullName>
    </recommendedName>
</protein>
<keyword evidence="9 12" id="KW-0201">Cytochrome c-type biogenesis</keyword>
<keyword evidence="6 12" id="KW-1003">Cell membrane</keyword>
<evidence type="ECO:0000256" key="5">
    <source>
        <dbReference type="ARBA" id="ARBA00022448"/>
    </source>
</evidence>
<sequence>MLWQSWSAFWDMGGAAFYVWGSYGLALGMVALELMLVFQRRKDTSRRLLRWRRALGKDAGRQNGGEPEPATESER</sequence>
<dbReference type="RefSeq" id="WP_075146791.1">
    <property type="nucleotide sequence ID" value="NZ_CP018839.1"/>
</dbReference>
<evidence type="ECO:0000313" key="14">
    <source>
        <dbReference type="Proteomes" id="UP000185739"/>
    </source>
</evidence>
<evidence type="ECO:0000256" key="7">
    <source>
        <dbReference type="ARBA" id="ARBA00022519"/>
    </source>
</evidence>
<evidence type="ECO:0000256" key="11">
    <source>
        <dbReference type="ARBA" id="ARBA00023136"/>
    </source>
</evidence>
<dbReference type="AlphaFoldDB" id="A0A1H5YBN7"/>
<accession>A0A1H5YBN7</accession>
<keyword evidence="11 12" id="KW-0472">Membrane</keyword>
<dbReference type="STRING" id="96773.Tchl_0252"/>
<keyword evidence="5 12" id="KW-0813">Transport</keyword>
<evidence type="ECO:0000256" key="10">
    <source>
        <dbReference type="ARBA" id="ARBA00022989"/>
    </source>
</evidence>
<comment type="function">
    <text evidence="1 12">Required for the export of heme to the periplasm for the biogenesis of c-type cytochromes.</text>
</comment>
<comment type="subcellular location">
    <subcellularLocation>
        <location evidence="2 12">Cell inner membrane</location>
        <topology evidence="2 12">Single-pass membrane protein</topology>
    </subcellularLocation>
</comment>
<dbReference type="Proteomes" id="UP000185739">
    <property type="component" value="Chromosome"/>
</dbReference>
<evidence type="ECO:0000256" key="6">
    <source>
        <dbReference type="ARBA" id="ARBA00022475"/>
    </source>
</evidence>
<evidence type="ECO:0000256" key="2">
    <source>
        <dbReference type="ARBA" id="ARBA00004377"/>
    </source>
</evidence>
<dbReference type="Pfam" id="PF04995">
    <property type="entry name" value="CcmD"/>
    <property type="match status" value="1"/>
</dbReference>
<name>A0A1H5YBN7_9RHOO</name>
<keyword evidence="10 12" id="KW-1133">Transmembrane helix</keyword>
<dbReference type="GO" id="GO:0015886">
    <property type="term" value="P:heme transport"/>
    <property type="evidence" value="ECO:0007669"/>
    <property type="project" value="InterPro"/>
</dbReference>
<evidence type="ECO:0000256" key="9">
    <source>
        <dbReference type="ARBA" id="ARBA00022748"/>
    </source>
</evidence>
<keyword evidence="8 12" id="KW-0812">Transmembrane</keyword>
<dbReference type="GO" id="GO:0017004">
    <property type="term" value="P:cytochrome complex assembly"/>
    <property type="evidence" value="ECO:0007669"/>
    <property type="project" value="UniProtKB-KW"/>
</dbReference>
<organism evidence="13 14">
    <name type="scientific">Thauera chlorobenzoica</name>
    <dbReference type="NCBI Taxonomy" id="96773"/>
    <lineage>
        <taxon>Bacteria</taxon>
        <taxon>Pseudomonadati</taxon>
        <taxon>Pseudomonadota</taxon>
        <taxon>Betaproteobacteria</taxon>
        <taxon>Rhodocyclales</taxon>
        <taxon>Zoogloeaceae</taxon>
        <taxon>Thauera</taxon>
    </lineage>
</organism>
<evidence type="ECO:0000256" key="1">
    <source>
        <dbReference type="ARBA" id="ARBA00002442"/>
    </source>
</evidence>
<evidence type="ECO:0000256" key="12">
    <source>
        <dbReference type="RuleBase" id="RU363101"/>
    </source>
</evidence>
<dbReference type="InterPro" id="IPR007078">
    <property type="entry name" value="Haem_export_protD_CcmD"/>
</dbReference>
<comment type="similarity">
    <text evidence="3 12">Belongs to the CcmD/CycX/HelD family.</text>
</comment>
<proteinExistence type="inferred from homology"/>
<keyword evidence="7 12" id="KW-0997">Cell inner membrane</keyword>
<evidence type="ECO:0000256" key="8">
    <source>
        <dbReference type="ARBA" id="ARBA00022692"/>
    </source>
</evidence>
<dbReference type="OrthoDB" id="9815607at2"/>
<keyword evidence="14" id="KW-1185">Reference proteome</keyword>
<dbReference type="GO" id="GO:0005886">
    <property type="term" value="C:plasma membrane"/>
    <property type="evidence" value="ECO:0007669"/>
    <property type="project" value="UniProtKB-SubCell"/>
</dbReference>
<feature type="transmembrane region" description="Helical" evidence="12">
    <location>
        <begin position="15"/>
        <end position="38"/>
    </location>
</feature>
<dbReference type="EMBL" id="CP018839">
    <property type="protein sequence ID" value="APR03125.1"/>
    <property type="molecule type" value="Genomic_DNA"/>
</dbReference>
<evidence type="ECO:0000256" key="3">
    <source>
        <dbReference type="ARBA" id="ARBA00008741"/>
    </source>
</evidence>